<evidence type="ECO:0000313" key="7">
    <source>
        <dbReference type="Proteomes" id="UP000295252"/>
    </source>
</evidence>
<dbReference type="CDD" id="cd01837">
    <property type="entry name" value="SGNH_plant_lipase_like"/>
    <property type="match status" value="1"/>
</dbReference>
<keyword evidence="7" id="KW-1185">Reference proteome</keyword>
<proteinExistence type="inferred from homology"/>
<name>A0A068TN32_COFCA</name>
<dbReference type="Gene3D" id="3.40.50.1110">
    <property type="entry name" value="SGNH hydrolase"/>
    <property type="match status" value="1"/>
</dbReference>
<dbReference type="FunCoup" id="A0A068TN32">
    <property type="interactions" value="248"/>
</dbReference>
<dbReference type="InParanoid" id="A0A068TN32"/>
<dbReference type="Gramene" id="CDO96753">
    <property type="protein sequence ID" value="CDO96753"/>
    <property type="gene ID" value="GSCOC_T00013870001"/>
</dbReference>
<dbReference type="AlphaFoldDB" id="A0A068TN32"/>
<sequence>MASSSIPLLTSVFTTIILTCLNPSITARASSAGTCYNSIISFGDSLADTGNLLRLDRLSSSSSSSSSSSNTPPHFFLPPYGETFFHHPTGRCSDGRLVIDFIAESLGFPLIRPYFAGKDIRGRSDFIKGSNFAVIGATAIDDSVFRERGIHNPFTNVSLGTQLGWFKEMLASFCKESSDCKELLESSLVLMGEIGGNDYNHALFQGLKIKEVESFVPLVVQTISSAIQELIDLGAETLVVPGNLPIGCSSSYLTYFQSSNKHDYDMETGCIKWLNEFAKYHNKLLLTEINRIRELNPHALIVYADYYNAAMTLYRSPQKYGFKAGALKACCGAGGPYNYNASAPCGYPPATSCDDPSLYVAWDGLHLTEAAYRFIARRLLQGPYSGLRINRFCPPASTSFRSSA</sequence>
<evidence type="ECO:0000256" key="1">
    <source>
        <dbReference type="ARBA" id="ARBA00008668"/>
    </source>
</evidence>
<dbReference type="OMA" id="CREMIKN"/>
<dbReference type="InterPro" id="IPR036514">
    <property type="entry name" value="SGNH_hydro_sf"/>
</dbReference>
<evidence type="ECO:0000256" key="3">
    <source>
        <dbReference type="ARBA" id="ARBA00022801"/>
    </source>
</evidence>
<evidence type="ECO:0000256" key="2">
    <source>
        <dbReference type="ARBA" id="ARBA00022729"/>
    </source>
</evidence>
<comment type="similarity">
    <text evidence="1">Belongs to the 'GDSL' lipolytic enzyme family.</text>
</comment>
<protein>
    <submittedName>
        <fullName evidence="6">Uncharacterized protein</fullName>
    </submittedName>
</protein>
<dbReference type="PhylomeDB" id="A0A068TN32"/>
<evidence type="ECO:0000313" key="6">
    <source>
        <dbReference type="EMBL" id="CDO96753.1"/>
    </source>
</evidence>
<evidence type="ECO:0000256" key="5">
    <source>
        <dbReference type="SAM" id="SignalP"/>
    </source>
</evidence>
<reference evidence="7" key="1">
    <citation type="journal article" date="2014" name="Science">
        <title>The coffee genome provides insight into the convergent evolution of caffeine biosynthesis.</title>
        <authorList>
            <person name="Denoeud F."/>
            <person name="Carretero-Paulet L."/>
            <person name="Dereeper A."/>
            <person name="Droc G."/>
            <person name="Guyot R."/>
            <person name="Pietrella M."/>
            <person name="Zheng C."/>
            <person name="Alberti A."/>
            <person name="Anthony F."/>
            <person name="Aprea G."/>
            <person name="Aury J.M."/>
            <person name="Bento P."/>
            <person name="Bernard M."/>
            <person name="Bocs S."/>
            <person name="Campa C."/>
            <person name="Cenci A."/>
            <person name="Combes M.C."/>
            <person name="Crouzillat D."/>
            <person name="Da Silva C."/>
            <person name="Daddiego L."/>
            <person name="De Bellis F."/>
            <person name="Dussert S."/>
            <person name="Garsmeur O."/>
            <person name="Gayraud T."/>
            <person name="Guignon V."/>
            <person name="Jahn K."/>
            <person name="Jamilloux V."/>
            <person name="Joet T."/>
            <person name="Labadie K."/>
            <person name="Lan T."/>
            <person name="Leclercq J."/>
            <person name="Lepelley M."/>
            <person name="Leroy T."/>
            <person name="Li L.T."/>
            <person name="Librado P."/>
            <person name="Lopez L."/>
            <person name="Munoz A."/>
            <person name="Noel B."/>
            <person name="Pallavicini A."/>
            <person name="Perrotta G."/>
            <person name="Poncet V."/>
            <person name="Pot D."/>
            <person name="Priyono X."/>
            <person name="Rigoreau M."/>
            <person name="Rouard M."/>
            <person name="Rozas J."/>
            <person name="Tranchant-Dubreuil C."/>
            <person name="VanBuren R."/>
            <person name="Zhang Q."/>
            <person name="Andrade A.C."/>
            <person name="Argout X."/>
            <person name="Bertrand B."/>
            <person name="de Kochko A."/>
            <person name="Graziosi G."/>
            <person name="Henry R.J."/>
            <person name="Jayarama X."/>
            <person name="Ming R."/>
            <person name="Nagai C."/>
            <person name="Rounsley S."/>
            <person name="Sankoff D."/>
            <person name="Giuliano G."/>
            <person name="Albert V.A."/>
            <person name="Wincker P."/>
            <person name="Lashermes P."/>
        </authorList>
    </citation>
    <scope>NUCLEOTIDE SEQUENCE [LARGE SCALE GENOMIC DNA]</scope>
    <source>
        <strain evidence="7">cv. DH200-94</strain>
    </source>
</reference>
<feature type="chain" id="PRO_5001656902" evidence="5">
    <location>
        <begin position="28"/>
        <end position="404"/>
    </location>
</feature>
<dbReference type="InterPro" id="IPR001087">
    <property type="entry name" value="GDSL"/>
</dbReference>
<evidence type="ECO:0000256" key="4">
    <source>
        <dbReference type="ARBA" id="ARBA00023180"/>
    </source>
</evidence>
<dbReference type="OrthoDB" id="1600564at2759"/>
<feature type="signal peptide" evidence="5">
    <location>
        <begin position="1"/>
        <end position="27"/>
    </location>
</feature>
<keyword evidence="4" id="KW-0325">Glycoprotein</keyword>
<dbReference type="SUPFAM" id="SSF52266">
    <property type="entry name" value="SGNH hydrolase"/>
    <property type="match status" value="1"/>
</dbReference>
<dbReference type="EMBL" id="HG739085">
    <property type="protein sequence ID" value="CDO96753.1"/>
    <property type="molecule type" value="Genomic_DNA"/>
</dbReference>
<dbReference type="STRING" id="49390.A0A068TN32"/>
<dbReference type="InterPro" id="IPR035669">
    <property type="entry name" value="SGNH_plant_lipase-like"/>
</dbReference>
<dbReference type="GO" id="GO:0016788">
    <property type="term" value="F:hydrolase activity, acting on ester bonds"/>
    <property type="evidence" value="ECO:0007669"/>
    <property type="project" value="InterPro"/>
</dbReference>
<keyword evidence="3" id="KW-0378">Hydrolase</keyword>
<accession>A0A068TN32</accession>
<dbReference type="PANTHER" id="PTHR22835:SF683">
    <property type="entry name" value="OS05G0506800 PROTEIN"/>
    <property type="match status" value="1"/>
</dbReference>
<dbReference type="PANTHER" id="PTHR22835">
    <property type="entry name" value="ZINC FINGER FYVE DOMAIN CONTAINING PROTEIN"/>
    <property type="match status" value="1"/>
</dbReference>
<dbReference type="Pfam" id="PF00657">
    <property type="entry name" value="Lipase_GDSL"/>
    <property type="match status" value="1"/>
</dbReference>
<organism evidence="6 7">
    <name type="scientific">Coffea canephora</name>
    <name type="common">Robusta coffee</name>
    <dbReference type="NCBI Taxonomy" id="49390"/>
    <lineage>
        <taxon>Eukaryota</taxon>
        <taxon>Viridiplantae</taxon>
        <taxon>Streptophyta</taxon>
        <taxon>Embryophyta</taxon>
        <taxon>Tracheophyta</taxon>
        <taxon>Spermatophyta</taxon>
        <taxon>Magnoliopsida</taxon>
        <taxon>eudicotyledons</taxon>
        <taxon>Gunneridae</taxon>
        <taxon>Pentapetalae</taxon>
        <taxon>asterids</taxon>
        <taxon>lamiids</taxon>
        <taxon>Gentianales</taxon>
        <taxon>Rubiaceae</taxon>
        <taxon>Ixoroideae</taxon>
        <taxon>Gardenieae complex</taxon>
        <taxon>Bertiereae - Coffeeae clade</taxon>
        <taxon>Coffeeae</taxon>
        <taxon>Coffea</taxon>
    </lineage>
</organism>
<gene>
    <name evidence="6" type="ORF">GSCOC_T00013870001</name>
</gene>
<dbReference type="Proteomes" id="UP000295252">
    <property type="component" value="Chromosome IV"/>
</dbReference>
<keyword evidence="2 5" id="KW-0732">Signal</keyword>